<feature type="domain" description="HD" evidence="1">
    <location>
        <begin position="84"/>
        <end position="198"/>
    </location>
</feature>
<dbReference type="InterPro" id="IPR003607">
    <property type="entry name" value="HD/PDEase_dom"/>
</dbReference>
<name>A0ABQ2L0B3_9NOCA</name>
<keyword evidence="3" id="KW-1185">Reference proteome</keyword>
<dbReference type="PROSITE" id="PS51831">
    <property type="entry name" value="HD"/>
    <property type="match status" value="1"/>
</dbReference>
<dbReference type="EMBL" id="BMNE01000012">
    <property type="protein sequence ID" value="GGN98554.1"/>
    <property type="molecule type" value="Genomic_DNA"/>
</dbReference>
<dbReference type="Gene3D" id="1.10.3210.10">
    <property type="entry name" value="Hypothetical protein af1432"/>
    <property type="match status" value="1"/>
</dbReference>
<evidence type="ECO:0000313" key="2">
    <source>
        <dbReference type="EMBL" id="GGN98554.1"/>
    </source>
</evidence>
<reference evidence="3" key="1">
    <citation type="journal article" date="2019" name="Int. J. Syst. Evol. Microbiol.">
        <title>The Global Catalogue of Microorganisms (GCM) 10K type strain sequencing project: providing services to taxonomists for standard genome sequencing and annotation.</title>
        <authorList>
            <consortium name="The Broad Institute Genomics Platform"/>
            <consortium name="The Broad Institute Genome Sequencing Center for Infectious Disease"/>
            <person name="Wu L."/>
            <person name="Ma J."/>
        </authorList>
    </citation>
    <scope>NUCLEOTIDE SEQUENCE [LARGE SCALE GENOMIC DNA]</scope>
    <source>
        <strain evidence="3">CGMCC 4.7329</strain>
    </source>
</reference>
<evidence type="ECO:0000313" key="3">
    <source>
        <dbReference type="Proteomes" id="UP000658127"/>
    </source>
</evidence>
<dbReference type="CDD" id="cd00077">
    <property type="entry name" value="HDc"/>
    <property type="match status" value="1"/>
</dbReference>
<sequence length="251" mass="26897">MLTVTPALDWEWATRTGGNLTAAQRRALTFGLLRTAPSLVLGRIRHGLGRRGAGRLDLAELRLPDTALARAAEVEAREQLSNTVLAHSFRTYFFARALAELDKVDYDDEIAYVASLLHDLKLETPTPGRCFAVAGGESANAFALRHGAPAERAESIGAAIAAHINPDAAANLSDPGGFVSAGASVDVLGRRLSDLDAAFVGDLLAQHPRHHLKQHLIDCFDAEAAAVPDGRIHWLKSTGFLQLIKLAPFAE</sequence>
<dbReference type="RefSeq" id="WP_189034392.1">
    <property type="nucleotide sequence ID" value="NZ_BMNE01000012.1"/>
</dbReference>
<comment type="caution">
    <text evidence="2">The sequence shown here is derived from an EMBL/GenBank/DDBJ whole genome shotgun (WGS) entry which is preliminary data.</text>
</comment>
<dbReference type="InterPro" id="IPR006674">
    <property type="entry name" value="HD_domain"/>
</dbReference>
<accession>A0ABQ2L0B3</accession>
<dbReference type="PANTHER" id="PTHR35569:SF1">
    <property type="entry name" value="CYANAMIDE HYDRATASE DDI2-RELATED"/>
    <property type="match status" value="1"/>
</dbReference>
<dbReference type="Proteomes" id="UP000658127">
    <property type="component" value="Unassembled WGS sequence"/>
</dbReference>
<dbReference type="SUPFAM" id="SSF109604">
    <property type="entry name" value="HD-domain/PDEase-like"/>
    <property type="match status" value="1"/>
</dbReference>
<organism evidence="2 3">
    <name type="scientific">Nocardia rhizosphaerihabitans</name>
    <dbReference type="NCBI Taxonomy" id="1691570"/>
    <lineage>
        <taxon>Bacteria</taxon>
        <taxon>Bacillati</taxon>
        <taxon>Actinomycetota</taxon>
        <taxon>Actinomycetes</taxon>
        <taxon>Mycobacteriales</taxon>
        <taxon>Nocardiaceae</taxon>
        <taxon>Nocardia</taxon>
    </lineage>
</organism>
<protein>
    <recommendedName>
        <fullName evidence="1">HD domain-containing protein</fullName>
    </recommendedName>
</protein>
<gene>
    <name evidence="2" type="ORF">GCM10011610_65690</name>
</gene>
<proteinExistence type="predicted"/>
<dbReference type="PANTHER" id="PTHR35569">
    <property type="entry name" value="CYANAMIDE HYDRATASE DDI2-RELATED"/>
    <property type="match status" value="1"/>
</dbReference>
<evidence type="ECO:0000259" key="1">
    <source>
        <dbReference type="PROSITE" id="PS51831"/>
    </source>
</evidence>